<dbReference type="GO" id="GO:0000727">
    <property type="term" value="P:double-strand break repair via break-induced replication"/>
    <property type="evidence" value="ECO:0007669"/>
    <property type="project" value="TreeGrafter"/>
</dbReference>
<accession>A0A132NWM5</accession>
<dbReference type="PANTHER" id="PTHR10507:SF0">
    <property type="entry name" value="CELL DIVISION CONTROL PROTEIN 45 HOMOLOG"/>
    <property type="match status" value="1"/>
</dbReference>
<keyword evidence="5" id="KW-0131">Cell cycle</keyword>
<feature type="compositionally biased region" description="Basic and acidic residues" evidence="6">
    <location>
        <begin position="985"/>
        <end position="999"/>
    </location>
</feature>
<evidence type="ECO:0000256" key="6">
    <source>
        <dbReference type="SAM" id="MobiDB-lite"/>
    </source>
</evidence>
<evidence type="ECO:0008006" key="9">
    <source>
        <dbReference type="Google" id="ProtNLM"/>
    </source>
</evidence>
<dbReference type="GO" id="GO:0003697">
    <property type="term" value="F:single-stranded DNA binding"/>
    <property type="evidence" value="ECO:0007669"/>
    <property type="project" value="TreeGrafter"/>
</dbReference>
<dbReference type="AlphaFoldDB" id="A0A132NWM5"/>
<keyword evidence="4" id="KW-0539">Nucleus</keyword>
<dbReference type="InterPro" id="IPR003874">
    <property type="entry name" value="CDC45"/>
</dbReference>
<keyword evidence="3" id="KW-0235">DNA replication</keyword>
<proteinExistence type="inferred from homology"/>
<dbReference type="VEuPathDB" id="GiardiaDB:QR46_1520"/>
<feature type="region of interest" description="Disordered" evidence="6">
    <location>
        <begin position="180"/>
        <end position="230"/>
    </location>
</feature>
<comment type="similarity">
    <text evidence="2">Belongs to the CDC45 family.</text>
</comment>
<dbReference type="Proteomes" id="UP000070089">
    <property type="component" value="Unassembled WGS sequence"/>
</dbReference>
<evidence type="ECO:0000256" key="5">
    <source>
        <dbReference type="ARBA" id="ARBA00023306"/>
    </source>
</evidence>
<dbReference type="GO" id="GO:0031261">
    <property type="term" value="C:DNA replication preinitiation complex"/>
    <property type="evidence" value="ECO:0007669"/>
    <property type="project" value="TreeGrafter"/>
</dbReference>
<comment type="subcellular location">
    <subcellularLocation>
        <location evidence="1">Nucleus</location>
    </subcellularLocation>
</comment>
<protein>
    <recommendedName>
        <fullName evidence="9">CDC45-like protein</fullName>
    </recommendedName>
</protein>
<feature type="region of interest" description="Disordered" evidence="6">
    <location>
        <begin position="324"/>
        <end position="350"/>
    </location>
</feature>
<dbReference type="PANTHER" id="PTHR10507">
    <property type="entry name" value="CDC45-RELATED PROTEIN"/>
    <property type="match status" value="1"/>
</dbReference>
<dbReference type="GO" id="GO:1902977">
    <property type="term" value="P:mitotic DNA replication preinitiation complex assembly"/>
    <property type="evidence" value="ECO:0007669"/>
    <property type="project" value="TreeGrafter"/>
</dbReference>
<dbReference type="Pfam" id="PF02724">
    <property type="entry name" value="CDC45"/>
    <property type="match status" value="1"/>
</dbReference>
<evidence type="ECO:0000256" key="2">
    <source>
        <dbReference type="ARBA" id="ARBA00010727"/>
    </source>
</evidence>
<evidence type="ECO:0000256" key="1">
    <source>
        <dbReference type="ARBA" id="ARBA00004123"/>
    </source>
</evidence>
<dbReference type="OrthoDB" id="10257293at2759"/>
<dbReference type="GO" id="GO:0003688">
    <property type="term" value="F:DNA replication origin binding"/>
    <property type="evidence" value="ECO:0007669"/>
    <property type="project" value="TreeGrafter"/>
</dbReference>
<organism evidence="7 8">
    <name type="scientific">Giardia duodenalis assemblage B</name>
    <dbReference type="NCBI Taxonomy" id="1394984"/>
    <lineage>
        <taxon>Eukaryota</taxon>
        <taxon>Metamonada</taxon>
        <taxon>Diplomonadida</taxon>
        <taxon>Hexamitidae</taxon>
        <taxon>Giardiinae</taxon>
        <taxon>Giardia</taxon>
    </lineage>
</organism>
<feature type="region of interest" description="Disordered" evidence="6">
    <location>
        <begin position="985"/>
        <end position="1024"/>
    </location>
</feature>
<dbReference type="GO" id="GO:0006270">
    <property type="term" value="P:DNA replication initiation"/>
    <property type="evidence" value="ECO:0007669"/>
    <property type="project" value="InterPro"/>
</dbReference>
<evidence type="ECO:0000313" key="7">
    <source>
        <dbReference type="EMBL" id="KWX14475.1"/>
    </source>
</evidence>
<reference evidence="7 8" key="1">
    <citation type="journal article" date="2015" name="Mol. Biochem. Parasitol.">
        <title>Identification of polymorphic genes for use in assemblage B genotyping assays through comparative genomics of multiple assemblage B Giardia duodenalis isolates.</title>
        <authorList>
            <person name="Wielinga C."/>
            <person name="Thompson R.C."/>
            <person name="Monis P."/>
            <person name="Ryan U."/>
        </authorList>
    </citation>
    <scope>NUCLEOTIDE SEQUENCE [LARGE SCALE GENOMIC DNA]</scope>
    <source>
        <strain evidence="7 8">BAH15c1</strain>
    </source>
</reference>
<feature type="region of interest" description="Disordered" evidence="6">
    <location>
        <begin position="536"/>
        <end position="558"/>
    </location>
</feature>
<comment type="caution">
    <text evidence="7">The sequence shown here is derived from an EMBL/GenBank/DDBJ whole genome shotgun (WGS) entry which is preliminary data.</text>
</comment>
<evidence type="ECO:0000313" key="8">
    <source>
        <dbReference type="Proteomes" id="UP000070089"/>
    </source>
</evidence>
<evidence type="ECO:0000256" key="3">
    <source>
        <dbReference type="ARBA" id="ARBA00022705"/>
    </source>
</evidence>
<feature type="compositionally biased region" description="Acidic residues" evidence="6">
    <location>
        <begin position="1013"/>
        <end position="1024"/>
    </location>
</feature>
<sequence length="1024" mass="113767">MLLDGFQFHSHMKEFSNVTVAFSLDVDALASVALLRLFFRMYHTPFSVYPIYTDSHLSSFLERLSKMSSIRTDAGNRVVMLVNLGAAQDLTQYSSLYIYVIDYLRPASLSNVVSQTVFLFDEGMILGSLLLSFFPQKAACILHETMVSIHADRARESVNAPHTPKNEPEVIDTIGTKSYRRTEPQGADDPGNISVQDQSLSHNHSDETSESVDVPQHHPFDGSDTDSIAIPVVPPRERLGLPLDESVSQAAPAHDEPEYSDSVNKESTEESLHSSFFREGALSFVSDDTHLTDVSMGAAHRQVDMLLRDADLFRQDRARHSLDVSLSEQIGPSEDLDRSQQSVTREDDDGQDAVAAAFALLREKTASMSSMTELATLRVLYHKLSAEDVDHMYRFLLNILSHPSPEQTVMITEYLKLQAVASPSAVLLYSILSTEAKTGLSVSRSLMVAIQWHAMTGAAGAFILQRCSLDTVKELLVSCINTLQLREKQFTNAVKLSQYTVGSKSLSLDEVIASSQRNNPAETQVYAPKFTINSDTEPSAGSAAGNEDPAHSTLSQSSRLSSLLNTNDNGASLTKSMRASLALHDPLPYAVLNDPFLYCLRVTSLYNALCFTNNSLLRSVFDSYVSNRKSLQTATTANMASFFCNINGFSSDLYQKSWSEQDNNARFFILAQYTASIKKTSAPWRSIPFVPNMVYTTETNVEISAFDVAHLLEGLMMLLSFDPSTGDDGAEESVKQEPIISADLTHAQLLMTIYKCAFASPDEFLELSTTRKFATILHQIFDIRSEILQHAQRAYLSYRQRYRKIDPVPGFHVADLPVASLNHSTLYITRVVAEFRLFCVHRHLASLSRSPISFRFRRGYKDLQLIIPSVSSRDAERWKRYTHISPKQSFSDVLQRQSVVLVFKGPDSALVSGASIRLSLFDAWLANSLPAIREILTKKGIFTESCIEHSASVVSVPLQAAFTILPVIKGFMAVKMGEENARVKRMLDQRETSKSKQELGTDNEGEPAGQQETEADDIDADVDQ</sequence>
<gene>
    <name evidence="7" type="ORF">QR46_1520</name>
</gene>
<feature type="compositionally biased region" description="Polar residues" evidence="6">
    <location>
        <begin position="193"/>
        <end position="202"/>
    </location>
</feature>
<dbReference type="GO" id="GO:0003682">
    <property type="term" value="F:chromatin binding"/>
    <property type="evidence" value="ECO:0007669"/>
    <property type="project" value="TreeGrafter"/>
</dbReference>
<name>A0A132NWM5_GIAIN</name>
<evidence type="ECO:0000256" key="4">
    <source>
        <dbReference type="ARBA" id="ARBA00023242"/>
    </source>
</evidence>
<dbReference type="EMBL" id="JXTI01000031">
    <property type="protein sequence ID" value="KWX14475.1"/>
    <property type="molecule type" value="Genomic_DNA"/>
</dbReference>